<feature type="domain" description="TPM" evidence="4">
    <location>
        <begin position="39"/>
        <end position="154"/>
    </location>
</feature>
<evidence type="ECO:0000259" key="4">
    <source>
        <dbReference type="Pfam" id="PF04536"/>
    </source>
</evidence>
<feature type="compositionally biased region" description="Basic and acidic residues" evidence="1">
    <location>
        <begin position="552"/>
        <end position="562"/>
    </location>
</feature>
<name>A0A7X6KV56_9CELL</name>
<keyword evidence="2" id="KW-0812">Transmembrane</keyword>
<keyword evidence="2" id="KW-1133">Transmembrane helix</keyword>
<keyword evidence="2" id="KW-0472">Membrane</keyword>
<feature type="chain" id="PRO_5030943991" evidence="3">
    <location>
        <begin position="26"/>
        <end position="675"/>
    </location>
</feature>
<sequence>MPVLSPVLSLAVAAGAALGPAAAPAALPMTDPVALSSEITDTSGVLSGSQTSQVQSALDQLAEDTDYQLYVVYVPDFGGSTPADWADQAASLTGLGSQDLVLAVATDARVYTLAPLNVPGLSSGDLDSVAVDVEDQLRDNNWAGAAITAADGIRSAATGGGGSALGWVFIGGLVLIVAITLIAWVASRRRARSGAPAGVGGRGGAAAQIPTAELDRRSASALVGIDDDLRTAEQELGFAQAQFGPEATGEFERVLAQAKAQVTEAFRLRQTLDDDIPDTEPQVRETATRILQIVEQVSAALEAQNQAFSKLREVEERAGAALQEHARSAADQRARIPAARTTLDTLAARYPADALASVRQNPDQATALLDEVQTALAQGEQAVQAGDRRTAARYARAAQEALGQVRTLLDAVDQAGAELATIGARLDAGIASISADLDDAARMAPRDATVQTRAAEARAAIESARTARTGSGDPLAALRGLTAAEAAIDNALAPMREAADRARRAQGLLDQVLGRVAAGLRGTGDFIDTRRGVVGPQARTRLAEADRLYRTAADQRDSDPERALVAAQQAEQRVAEAQRLAQQDVEEHDRRNRPGSGGGGLDGIGGMVLGGILIDSILRGSGGGFGGGGHRGGGHRGGGFGGGGFGGGGRGGGFGGGGRGGGFGGGGGGGRGGGF</sequence>
<dbReference type="EMBL" id="JAAXOX010000004">
    <property type="protein sequence ID" value="NKY22891.1"/>
    <property type="molecule type" value="Genomic_DNA"/>
</dbReference>
<proteinExistence type="predicted"/>
<dbReference type="Proteomes" id="UP000581206">
    <property type="component" value="Unassembled WGS sequence"/>
</dbReference>
<dbReference type="RefSeq" id="WP_168630029.1">
    <property type="nucleotide sequence ID" value="NZ_BONL01000001.1"/>
</dbReference>
<accession>A0A7X6KV56</accession>
<dbReference type="Gene3D" id="3.10.310.50">
    <property type="match status" value="1"/>
</dbReference>
<evidence type="ECO:0000256" key="3">
    <source>
        <dbReference type="SAM" id="SignalP"/>
    </source>
</evidence>
<keyword evidence="3" id="KW-0732">Signal</keyword>
<feature type="transmembrane region" description="Helical" evidence="2">
    <location>
        <begin position="164"/>
        <end position="186"/>
    </location>
</feature>
<dbReference type="AlphaFoldDB" id="A0A7X6KV56"/>
<feature type="signal peptide" evidence="3">
    <location>
        <begin position="1"/>
        <end position="25"/>
    </location>
</feature>
<comment type="caution">
    <text evidence="5">The sequence shown here is derived from an EMBL/GenBank/DDBJ whole genome shotgun (WGS) entry which is preliminary data.</text>
</comment>
<protein>
    <submittedName>
        <fullName evidence="5">TPM domain-containing protein</fullName>
    </submittedName>
</protein>
<keyword evidence="6" id="KW-1185">Reference proteome</keyword>
<evidence type="ECO:0000256" key="2">
    <source>
        <dbReference type="SAM" id="Phobius"/>
    </source>
</evidence>
<feature type="region of interest" description="Disordered" evidence="1">
    <location>
        <begin position="552"/>
        <end position="602"/>
    </location>
</feature>
<reference evidence="5 6" key="1">
    <citation type="submission" date="2020-04" db="EMBL/GenBank/DDBJ databases">
        <title>MicrobeNet Type strains.</title>
        <authorList>
            <person name="Nicholson A.C."/>
        </authorList>
    </citation>
    <scope>NUCLEOTIDE SEQUENCE [LARGE SCALE GENOMIC DNA]</scope>
    <source>
        <strain evidence="5 6">ATCC BAA-788</strain>
    </source>
</reference>
<evidence type="ECO:0000313" key="5">
    <source>
        <dbReference type="EMBL" id="NKY22891.1"/>
    </source>
</evidence>
<evidence type="ECO:0000256" key="1">
    <source>
        <dbReference type="SAM" id="MobiDB-lite"/>
    </source>
</evidence>
<dbReference type="InterPro" id="IPR007621">
    <property type="entry name" value="TPM_dom"/>
</dbReference>
<dbReference type="Pfam" id="PF04536">
    <property type="entry name" value="TPM_phosphatase"/>
    <property type="match status" value="1"/>
</dbReference>
<organism evidence="5 6">
    <name type="scientific">Cellulomonas denverensis</name>
    <dbReference type="NCBI Taxonomy" id="264297"/>
    <lineage>
        <taxon>Bacteria</taxon>
        <taxon>Bacillati</taxon>
        <taxon>Actinomycetota</taxon>
        <taxon>Actinomycetes</taxon>
        <taxon>Micrococcales</taxon>
        <taxon>Cellulomonadaceae</taxon>
        <taxon>Cellulomonas</taxon>
    </lineage>
</organism>
<feature type="compositionally biased region" description="Low complexity" evidence="1">
    <location>
        <begin position="563"/>
        <end position="583"/>
    </location>
</feature>
<gene>
    <name evidence="5" type="ORF">HGA03_09465</name>
</gene>
<evidence type="ECO:0000313" key="6">
    <source>
        <dbReference type="Proteomes" id="UP000581206"/>
    </source>
</evidence>